<dbReference type="SUPFAM" id="SSF51735">
    <property type="entry name" value="NAD(P)-binding Rossmann-fold domains"/>
    <property type="match status" value="1"/>
</dbReference>
<dbReference type="Gene3D" id="3.40.50.720">
    <property type="entry name" value="NAD(P)-binding Rossmann-like Domain"/>
    <property type="match status" value="1"/>
</dbReference>
<name>A0ABN2RHS5_9MICO</name>
<evidence type="ECO:0000256" key="1">
    <source>
        <dbReference type="ARBA" id="ARBA00006484"/>
    </source>
</evidence>
<reference evidence="3 4" key="1">
    <citation type="journal article" date="2019" name="Int. J. Syst. Evol. Microbiol.">
        <title>The Global Catalogue of Microorganisms (GCM) 10K type strain sequencing project: providing services to taxonomists for standard genome sequencing and annotation.</title>
        <authorList>
            <consortium name="The Broad Institute Genomics Platform"/>
            <consortium name="The Broad Institute Genome Sequencing Center for Infectious Disease"/>
            <person name="Wu L."/>
            <person name="Ma J."/>
        </authorList>
    </citation>
    <scope>NUCLEOTIDE SEQUENCE [LARGE SCALE GENOMIC DNA]</scope>
    <source>
        <strain evidence="3 4">JCM 15628</strain>
    </source>
</reference>
<dbReference type="Pfam" id="PF00106">
    <property type="entry name" value="adh_short"/>
    <property type="match status" value="1"/>
</dbReference>
<keyword evidence="4" id="KW-1185">Reference proteome</keyword>
<evidence type="ECO:0000313" key="4">
    <source>
        <dbReference type="Proteomes" id="UP001500013"/>
    </source>
</evidence>
<evidence type="ECO:0000313" key="3">
    <source>
        <dbReference type="EMBL" id="GAA1968780.1"/>
    </source>
</evidence>
<comment type="caution">
    <text evidence="3">The sequence shown here is derived from an EMBL/GenBank/DDBJ whole genome shotgun (WGS) entry which is preliminary data.</text>
</comment>
<comment type="similarity">
    <text evidence="1">Belongs to the short-chain dehydrogenases/reductases (SDR) family.</text>
</comment>
<dbReference type="CDD" id="cd05233">
    <property type="entry name" value="SDR_c"/>
    <property type="match status" value="1"/>
</dbReference>
<dbReference type="InterPro" id="IPR036291">
    <property type="entry name" value="NAD(P)-bd_dom_sf"/>
</dbReference>
<dbReference type="EMBL" id="BAAAPU010000003">
    <property type="protein sequence ID" value="GAA1968780.1"/>
    <property type="molecule type" value="Genomic_DNA"/>
</dbReference>
<protein>
    <submittedName>
        <fullName evidence="3">SDR family oxidoreductase</fullName>
    </submittedName>
</protein>
<dbReference type="InterPro" id="IPR002347">
    <property type="entry name" value="SDR_fam"/>
</dbReference>
<evidence type="ECO:0000256" key="2">
    <source>
        <dbReference type="ARBA" id="ARBA00023002"/>
    </source>
</evidence>
<dbReference type="RefSeq" id="WP_344058262.1">
    <property type="nucleotide sequence ID" value="NZ_BAAAPU010000003.1"/>
</dbReference>
<dbReference type="PRINTS" id="PR00081">
    <property type="entry name" value="GDHRDH"/>
</dbReference>
<gene>
    <name evidence="3" type="ORF">GCM10009817_05920</name>
</gene>
<organism evidence="3 4">
    <name type="scientific">Terrabacter lapilli</name>
    <dbReference type="NCBI Taxonomy" id="436231"/>
    <lineage>
        <taxon>Bacteria</taxon>
        <taxon>Bacillati</taxon>
        <taxon>Actinomycetota</taxon>
        <taxon>Actinomycetes</taxon>
        <taxon>Micrococcales</taxon>
        <taxon>Intrasporangiaceae</taxon>
        <taxon>Terrabacter</taxon>
    </lineage>
</organism>
<accession>A0ABN2RHS5</accession>
<dbReference type="Proteomes" id="UP001500013">
    <property type="component" value="Unassembled WGS sequence"/>
</dbReference>
<keyword evidence="2" id="KW-0560">Oxidoreductase</keyword>
<dbReference type="PANTHER" id="PTHR43669:SF3">
    <property type="entry name" value="ALCOHOL DEHYDROGENASE, PUTATIVE (AFU_ORTHOLOGUE AFUA_3G03445)-RELATED"/>
    <property type="match status" value="1"/>
</dbReference>
<sequence>MTSGHALVVGATSEIGAAISRRLVDNGYFVTGWGRSRTRLAGLAGRNAHRVSTDVVDVRDDAAVVRALQPLDETSVGPLRVVVYAVGLFDWAPADEADPETWGDLIDTNLTAAARLTPRVLTRLRRSTPSTLVYVGSGAAHRVFPNNAAYVASKHGLAALAAATFLDVKRHGVRVSLVSPGLVAAGGGLASREGQERPEELLQPEDVADCVDFVVRFPGHGCPVVIDLQPLI</sequence>
<dbReference type="PANTHER" id="PTHR43669">
    <property type="entry name" value="5-KETO-D-GLUCONATE 5-REDUCTASE"/>
    <property type="match status" value="1"/>
</dbReference>
<proteinExistence type="inferred from homology"/>